<protein>
    <recommendedName>
        <fullName evidence="4">Fimbrillin-A associated anchor protein Mfa1 and Mfa2</fullName>
    </recommendedName>
</protein>
<accession>A0A917HZE6</accession>
<reference evidence="2" key="2">
    <citation type="submission" date="2020-09" db="EMBL/GenBank/DDBJ databases">
        <authorList>
            <person name="Sun Q."/>
            <person name="Zhou Y."/>
        </authorList>
    </citation>
    <scope>NUCLEOTIDE SEQUENCE</scope>
    <source>
        <strain evidence="2">CGMCC 1.12195</strain>
    </source>
</reference>
<dbReference type="Proteomes" id="UP000660862">
    <property type="component" value="Unassembled WGS sequence"/>
</dbReference>
<comment type="similarity">
    <text evidence="1">Belongs to the bacteroidetes fimbrillin superfamily. FimB/Mfa2 family.</text>
</comment>
<evidence type="ECO:0000313" key="2">
    <source>
        <dbReference type="EMBL" id="GGG97662.1"/>
    </source>
</evidence>
<evidence type="ECO:0000313" key="3">
    <source>
        <dbReference type="Proteomes" id="UP000660862"/>
    </source>
</evidence>
<evidence type="ECO:0000256" key="1">
    <source>
        <dbReference type="ARBA" id="ARBA00007248"/>
    </source>
</evidence>
<keyword evidence="3" id="KW-1185">Reference proteome</keyword>
<comment type="caution">
    <text evidence="2">The sequence shown here is derived from an EMBL/GenBank/DDBJ whole genome shotgun (WGS) entry which is preliminary data.</text>
</comment>
<gene>
    <name evidence="2" type="ORF">GCM10007415_36390</name>
</gene>
<dbReference type="PROSITE" id="PS51257">
    <property type="entry name" value="PROKAR_LIPOPROTEIN"/>
    <property type="match status" value="1"/>
</dbReference>
<evidence type="ECO:0008006" key="4">
    <source>
        <dbReference type="Google" id="ProtNLM"/>
    </source>
</evidence>
<dbReference type="Gene3D" id="2.60.40.2100">
    <property type="match status" value="1"/>
</dbReference>
<dbReference type="AlphaFoldDB" id="A0A917HZE6"/>
<proteinExistence type="inferred from homology"/>
<dbReference type="Pfam" id="PF08842">
    <property type="entry name" value="Mfa2"/>
    <property type="match status" value="1"/>
</dbReference>
<organism evidence="2 3">
    <name type="scientific">Parapedobacter pyrenivorans</name>
    <dbReference type="NCBI Taxonomy" id="1305674"/>
    <lineage>
        <taxon>Bacteria</taxon>
        <taxon>Pseudomonadati</taxon>
        <taxon>Bacteroidota</taxon>
        <taxon>Sphingobacteriia</taxon>
        <taxon>Sphingobacteriales</taxon>
        <taxon>Sphingobacteriaceae</taxon>
        <taxon>Parapedobacter</taxon>
    </lineage>
</organism>
<dbReference type="EMBL" id="BMER01000004">
    <property type="protein sequence ID" value="GGG97662.1"/>
    <property type="molecule type" value="Genomic_DNA"/>
</dbReference>
<name>A0A917HZE6_9SPHI</name>
<dbReference type="InterPro" id="IPR014941">
    <property type="entry name" value="FimB/Mfa2/Mfa3"/>
</dbReference>
<sequence>MKITCLSIVSCLLVSVFLGCIKENLEICLPQPVRINFVFVPSAVCAEDSIMPNDVNRLTVFLFDQKGLFIEQVDTVSDRANDQLELSLVPAHYQFVAMAGYVDEQLRGAPFVPGVKRLQDASVSAYFEQRNGALTSAEQKLYLGNDTLTVAPDDPSQEIALVLIQRTKTLNISVDGLATDQYQIIIAGNAAQYTFEGEQVYLAGNPPVIVPIREEEGIYIGKTFINWPLKDDGDYTRFQLIDPRTGRLLVDEYFYALLEKVPGLNPDCTSDFNIDINYTTSGRLIIYINNWKVYDDGYILI</sequence>
<reference evidence="2" key="1">
    <citation type="journal article" date="2014" name="Int. J. Syst. Evol. Microbiol.">
        <title>Complete genome sequence of Corynebacterium casei LMG S-19264T (=DSM 44701T), isolated from a smear-ripened cheese.</title>
        <authorList>
            <consortium name="US DOE Joint Genome Institute (JGI-PGF)"/>
            <person name="Walter F."/>
            <person name="Albersmeier A."/>
            <person name="Kalinowski J."/>
            <person name="Ruckert C."/>
        </authorList>
    </citation>
    <scope>NUCLEOTIDE SEQUENCE</scope>
    <source>
        <strain evidence="2">CGMCC 1.12195</strain>
    </source>
</reference>
<dbReference type="RefSeq" id="WP_188507510.1">
    <property type="nucleotide sequence ID" value="NZ_BMER01000004.1"/>
</dbReference>